<organism evidence="3 4">
    <name type="scientific">Naegleria fowleri</name>
    <name type="common">Brain eating amoeba</name>
    <dbReference type="NCBI Taxonomy" id="5763"/>
    <lineage>
        <taxon>Eukaryota</taxon>
        <taxon>Discoba</taxon>
        <taxon>Heterolobosea</taxon>
        <taxon>Tetramitia</taxon>
        <taxon>Eutetramitia</taxon>
        <taxon>Vahlkampfiidae</taxon>
        <taxon>Naegleria</taxon>
    </lineage>
</organism>
<dbReference type="RefSeq" id="XP_044557654.1">
    <property type="nucleotide sequence ID" value="XM_044712683.1"/>
</dbReference>
<keyword evidence="1" id="KW-0677">Repeat</keyword>
<dbReference type="VEuPathDB" id="AmoebaDB:NF0095180"/>
<dbReference type="Gene3D" id="2.130.10.30">
    <property type="entry name" value="Regulator of chromosome condensation 1/beta-lactamase-inhibitor protein II"/>
    <property type="match status" value="2"/>
</dbReference>
<reference evidence="3 4" key="1">
    <citation type="journal article" date="2019" name="Sci. Rep.">
        <title>Nanopore sequencing improves the draft genome of the human pathogenic amoeba Naegleria fowleri.</title>
        <authorList>
            <person name="Liechti N."/>
            <person name="Schurch N."/>
            <person name="Bruggmann R."/>
            <person name="Wittwer M."/>
        </authorList>
    </citation>
    <scope>NUCLEOTIDE SEQUENCE [LARGE SCALE GENOMIC DNA]</scope>
    <source>
        <strain evidence="3 4">ATCC 30894</strain>
    </source>
</reference>
<dbReference type="VEuPathDB" id="AmoebaDB:NfTy_010450"/>
<dbReference type="PANTHER" id="PTHR45622">
    <property type="entry name" value="UBIQUITIN-PROTEIN LIGASE E3A-RELATED"/>
    <property type="match status" value="1"/>
</dbReference>
<protein>
    <submittedName>
        <fullName evidence="3">Uncharacterized protein</fullName>
    </submittedName>
</protein>
<dbReference type="OrthoDB" id="10256179at2759"/>
<dbReference type="Proteomes" id="UP000444721">
    <property type="component" value="Unassembled WGS sequence"/>
</dbReference>
<dbReference type="EMBL" id="VFQX01000064">
    <property type="protein sequence ID" value="KAF0972940.1"/>
    <property type="molecule type" value="Genomic_DNA"/>
</dbReference>
<comment type="caution">
    <text evidence="3">The sequence shown here is derived from an EMBL/GenBank/DDBJ whole genome shotgun (WGS) entry which is preliminary data.</text>
</comment>
<feature type="repeat" description="RCC1" evidence="2">
    <location>
        <begin position="340"/>
        <end position="393"/>
    </location>
</feature>
<proteinExistence type="predicted"/>
<dbReference type="PROSITE" id="PS00626">
    <property type="entry name" value="RCC1_2"/>
    <property type="match status" value="1"/>
</dbReference>
<dbReference type="Pfam" id="PF13540">
    <property type="entry name" value="RCC1_2"/>
    <property type="match status" value="1"/>
</dbReference>
<dbReference type="VEuPathDB" id="AmoebaDB:FDP41_008792"/>
<dbReference type="OMA" id="FEPRCEI"/>
<feature type="repeat" description="RCC1" evidence="2">
    <location>
        <begin position="394"/>
        <end position="458"/>
    </location>
</feature>
<name>A0A6A5BFZ9_NAEFO</name>
<evidence type="ECO:0000313" key="3">
    <source>
        <dbReference type="EMBL" id="KAF0972940.1"/>
    </source>
</evidence>
<keyword evidence="4" id="KW-1185">Reference proteome</keyword>
<evidence type="ECO:0000256" key="2">
    <source>
        <dbReference type="PROSITE-ProRule" id="PRU00235"/>
    </source>
</evidence>
<dbReference type="AlphaFoldDB" id="A0A6A5BFZ9"/>
<dbReference type="PANTHER" id="PTHR45622:SF58">
    <property type="entry name" value="REGULATOR OF CHROMOSOME CONDENSATION DOMAIN-CONTAINING PROTEIN"/>
    <property type="match status" value="1"/>
</dbReference>
<feature type="repeat" description="RCC1" evidence="2">
    <location>
        <begin position="283"/>
        <end position="339"/>
    </location>
</feature>
<dbReference type="SUPFAM" id="SSF50985">
    <property type="entry name" value="RCC1/BLIP-II"/>
    <property type="match status" value="2"/>
</dbReference>
<dbReference type="InterPro" id="IPR000408">
    <property type="entry name" value="Reg_chr_condens"/>
</dbReference>
<evidence type="ECO:0000256" key="1">
    <source>
        <dbReference type="ARBA" id="ARBA00022737"/>
    </source>
</evidence>
<dbReference type="InterPro" id="IPR009091">
    <property type="entry name" value="RCC1/BLIP-II"/>
</dbReference>
<gene>
    <name evidence="3" type="ORF">FDP41_008792</name>
</gene>
<evidence type="ECO:0000313" key="4">
    <source>
        <dbReference type="Proteomes" id="UP000444721"/>
    </source>
</evidence>
<dbReference type="PROSITE" id="PS50012">
    <property type="entry name" value="RCC1_3"/>
    <property type="match status" value="3"/>
</dbReference>
<accession>A0A6A5BFZ9</accession>
<dbReference type="GeneID" id="68116010"/>
<sequence>MGQPQSNGQNATLLTCGHNHGGQCITDDFVDVFQLHKVKLPFPDWVETGNALTRTKVKKAIRIKKVSCGASHLLLLTNRLNEVFVVGKNTEFQLGLSHNKPVKDLTKLDTNRFLQRGEKIYDLYGGTLVSYLIARKINNSNDHPHSGSGSSSSLSNVSSSSGSTMNDCGDSIYLCGTPPLQNLYAHASHVSVVGSGDGSPGLVGAGSTSSLSSSGGAGSASVGGAGATMTGSSNLASSSAQPITNFTFTRWTPEEGWKRNFKVKCFDCSKVGDDHCIVVNQFNQIFGRGSNAYHQYGRNLEGQSFAKLTEIKLRGYEHQPPNVKLVACGGYHSVIVLHNNEYFCSGLNCHGQLGYDVDSTIFDFAQPKDLPFAGREITNVALGLYHTVVVVDHCDIFVCGDGRYGQLGNGENKSVNSTFIRLKLEAISPVTGNFIKHINTFVTGLSCGLTHTVIITSDRKVWRCGGNDFGQIFLPNDLQTCSFRVVFEPRCEINQVSCGGKFTALYLQKKVNFYEYNIERHMNIFQDKQNMAEYYDLSIQCLK</sequence>
<dbReference type="InterPro" id="IPR051709">
    <property type="entry name" value="Ub-ligase/GTPase-reg"/>
</dbReference>